<keyword evidence="1" id="KW-0472">Membrane</keyword>
<name>A0A1I7NGN3_9BACT</name>
<sequence length="213" mass="23834">MKWIKWLAGLISLLLVGVLTVQIVRMPTFILSSIFMAGMIIIALFIGSIVISGVIKLIFKKTSFFVVLCSVVSIISIVFMIRFSSPKLTIVVPKGYEGRVTLVLSSVDKNILTVDSNGIGYITKRTFDKVYTKPKVYETDGTDISDQCVGFNPSTFWAKGKFSPITANNSADREREIEFLSFEIVPKDKKGEKQYYSPDLTNLVDKTKLPKKK</sequence>
<dbReference type="EMBL" id="FPCJ01000001">
    <property type="protein sequence ID" value="SFV33706.1"/>
    <property type="molecule type" value="Genomic_DNA"/>
</dbReference>
<feature type="transmembrane region" description="Helical" evidence="1">
    <location>
        <begin position="63"/>
        <end position="83"/>
    </location>
</feature>
<gene>
    <name evidence="2" type="ORF">SAMN05660895_1786</name>
</gene>
<organism evidence="2 3">
    <name type="scientific">Thermoflavifilum thermophilum</name>
    <dbReference type="NCBI Taxonomy" id="1393122"/>
    <lineage>
        <taxon>Bacteria</taxon>
        <taxon>Pseudomonadati</taxon>
        <taxon>Bacteroidota</taxon>
        <taxon>Chitinophagia</taxon>
        <taxon>Chitinophagales</taxon>
        <taxon>Chitinophagaceae</taxon>
        <taxon>Thermoflavifilum</taxon>
    </lineage>
</organism>
<keyword evidence="1" id="KW-1133">Transmembrane helix</keyword>
<protein>
    <submittedName>
        <fullName evidence="2">Uncharacterized protein</fullName>
    </submittedName>
</protein>
<dbReference type="STRING" id="1393122.SAMN05660895_1786"/>
<dbReference type="RefSeq" id="WP_092459930.1">
    <property type="nucleotide sequence ID" value="NZ_FPCJ01000001.1"/>
</dbReference>
<feature type="transmembrane region" description="Helical" evidence="1">
    <location>
        <begin position="30"/>
        <end position="51"/>
    </location>
</feature>
<keyword evidence="1" id="KW-0812">Transmembrane</keyword>
<evidence type="ECO:0000256" key="1">
    <source>
        <dbReference type="SAM" id="Phobius"/>
    </source>
</evidence>
<keyword evidence="3" id="KW-1185">Reference proteome</keyword>
<dbReference type="OrthoDB" id="1261786at2"/>
<reference evidence="3" key="1">
    <citation type="submission" date="2016-10" db="EMBL/GenBank/DDBJ databases">
        <authorList>
            <person name="Varghese N."/>
            <person name="Submissions S."/>
        </authorList>
    </citation>
    <scope>NUCLEOTIDE SEQUENCE [LARGE SCALE GENOMIC DNA]</scope>
    <source>
        <strain evidence="3">DSM 14807</strain>
    </source>
</reference>
<accession>A0A1I7NGN3</accession>
<dbReference type="Proteomes" id="UP000199537">
    <property type="component" value="Unassembled WGS sequence"/>
</dbReference>
<evidence type="ECO:0000313" key="2">
    <source>
        <dbReference type="EMBL" id="SFV33706.1"/>
    </source>
</evidence>
<proteinExistence type="predicted"/>
<evidence type="ECO:0000313" key="3">
    <source>
        <dbReference type="Proteomes" id="UP000199537"/>
    </source>
</evidence>
<dbReference type="AlphaFoldDB" id="A0A1I7NGN3"/>